<evidence type="ECO:0000256" key="1">
    <source>
        <dbReference type="SAM" id="MobiDB-lite"/>
    </source>
</evidence>
<dbReference type="EMBL" id="WIGO01000011">
    <property type="protein sequence ID" value="KAF6839762.1"/>
    <property type="molecule type" value="Genomic_DNA"/>
</dbReference>
<name>A0A8H6NN55_9PEZI</name>
<evidence type="ECO:0000313" key="2">
    <source>
        <dbReference type="EMBL" id="KAF6839762.1"/>
    </source>
</evidence>
<comment type="caution">
    <text evidence="2">The sequence shown here is derived from an EMBL/GenBank/DDBJ whole genome shotgun (WGS) entry which is preliminary data.</text>
</comment>
<dbReference type="Proteomes" id="UP000654918">
    <property type="component" value="Unassembled WGS sequence"/>
</dbReference>
<accession>A0A8H6NN55</accession>
<sequence>MAREIQGGEEEIDFTDGQQVENLATKRLKGGEGQAMRPPPMIRRSEMFLPGGSPAHVDSEGVFWDGVNSVSRHIPKDPYPAGRRGAWGIGLAAKSGWRGWDVYEQTDARVDSGVGDEERCNGAADSQEE</sequence>
<feature type="region of interest" description="Disordered" evidence="1">
    <location>
        <begin position="1"/>
        <end position="20"/>
    </location>
</feature>
<proteinExistence type="predicted"/>
<dbReference type="AlphaFoldDB" id="A0A8H6NN55"/>
<organism evidence="2 3">
    <name type="scientific">Colletotrichum plurivorum</name>
    <dbReference type="NCBI Taxonomy" id="2175906"/>
    <lineage>
        <taxon>Eukaryota</taxon>
        <taxon>Fungi</taxon>
        <taxon>Dikarya</taxon>
        <taxon>Ascomycota</taxon>
        <taxon>Pezizomycotina</taxon>
        <taxon>Sordariomycetes</taxon>
        <taxon>Hypocreomycetidae</taxon>
        <taxon>Glomerellales</taxon>
        <taxon>Glomerellaceae</taxon>
        <taxon>Colletotrichum</taxon>
        <taxon>Colletotrichum orchidearum species complex</taxon>
    </lineage>
</organism>
<protein>
    <submittedName>
        <fullName evidence="2">Uncharacterized protein</fullName>
    </submittedName>
</protein>
<reference evidence="2" key="1">
    <citation type="journal article" date="2020" name="Phytopathology">
        <title>Genome Sequence Resources of Colletotrichum truncatum, C. plurivorum, C. musicola, and C. sojae: Four Species Pathogenic to Soybean (Glycine max).</title>
        <authorList>
            <person name="Rogerio F."/>
            <person name="Boufleur T.R."/>
            <person name="Ciampi-Guillardi M."/>
            <person name="Sukno S.A."/>
            <person name="Thon M.R."/>
            <person name="Massola Junior N.S."/>
            <person name="Baroncelli R."/>
        </authorList>
    </citation>
    <scope>NUCLEOTIDE SEQUENCE</scope>
    <source>
        <strain evidence="2">LFN00145</strain>
    </source>
</reference>
<evidence type="ECO:0000313" key="3">
    <source>
        <dbReference type="Proteomes" id="UP000654918"/>
    </source>
</evidence>
<gene>
    <name evidence="2" type="ORF">CPLU01_01634</name>
</gene>
<keyword evidence="3" id="KW-1185">Reference proteome</keyword>